<dbReference type="AlphaFoldDB" id="A0A7W6K8T2"/>
<dbReference type="SUPFAM" id="SSF53335">
    <property type="entry name" value="S-adenosyl-L-methionine-dependent methyltransferases"/>
    <property type="match status" value="1"/>
</dbReference>
<gene>
    <name evidence="2" type="primary">tam</name>
    <name evidence="2" type="ORF">GCM10007422_23750</name>
    <name evidence="3" type="ORF">GGQ60_001239</name>
</gene>
<dbReference type="Proteomes" id="UP000642938">
    <property type="component" value="Unassembled WGS sequence"/>
</dbReference>
<dbReference type="EMBL" id="BMHZ01000002">
    <property type="protein sequence ID" value="GGH06851.1"/>
    <property type="molecule type" value="Genomic_DNA"/>
</dbReference>
<dbReference type="EC" id="2.1.1.144" evidence="3"/>
<dbReference type="PANTHER" id="PTHR43861:SF1">
    <property type="entry name" value="TRANS-ACONITATE 2-METHYLTRANSFERASE"/>
    <property type="match status" value="1"/>
</dbReference>
<dbReference type="PANTHER" id="PTHR43861">
    <property type="entry name" value="TRANS-ACONITATE 2-METHYLTRANSFERASE-RELATED"/>
    <property type="match status" value="1"/>
</dbReference>
<evidence type="ECO:0000313" key="3">
    <source>
        <dbReference type="EMBL" id="MBB4107279.1"/>
    </source>
</evidence>
<dbReference type="Gene3D" id="1.10.150.290">
    <property type="entry name" value="S-adenosyl-L-methionine-dependent methyltransferases"/>
    <property type="match status" value="1"/>
</dbReference>
<protein>
    <submittedName>
        <fullName evidence="3">Trans-aconitate 2-methyltransferase</fullName>
        <ecNumber evidence="3">2.1.1.144</ecNumber>
    </submittedName>
</protein>
<organism evidence="3 4">
    <name type="scientific">Pedobacter zeae</name>
    <dbReference type="NCBI Taxonomy" id="1737356"/>
    <lineage>
        <taxon>Bacteria</taxon>
        <taxon>Pseudomonadati</taxon>
        <taxon>Bacteroidota</taxon>
        <taxon>Sphingobacteriia</taxon>
        <taxon>Sphingobacteriales</taxon>
        <taxon>Sphingobacteriaceae</taxon>
        <taxon>Pedobacter</taxon>
    </lineage>
</organism>
<keyword evidence="3" id="KW-0489">Methyltransferase</keyword>
<reference evidence="2" key="1">
    <citation type="journal article" date="2014" name="Int. J. Syst. Evol. Microbiol.">
        <title>Complete genome of a new Firmicutes species belonging to the dominant human colonic microbiota ('Ruminococcus bicirculans') reveals two chromosomes and a selective capacity to utilize plant glucans.</title>
        <authorList>
            <consortium name="NISC Comparative Sequencing Program"/>
            <person name="Wegmann U."/>
            <person name="Louis P."/>
            <person name="Goesmann A."/>
            <person name="Henrissat B."/>
            <person name="Duncan S.H."/>
            <person name="Flint H.J."/>
        </authorList>
    </citation>
    <scope>NUCLEOTIDE SEQUENCE</scope>
    <source>
        <strain evidence="2">CGMCC 1.15287</strain>
    </source>
</reference>
<evidence type="ECO:0000313" key="2">
    <source>
        <dbReference type="EMBL" id="GGH06851.1"/>
    </source>
</evidence>
<sequence>MPWNPETYDKFKNLRYQPFFDLANFIQPTEKMKAIDLGCGTGEQTAILAEKFENAIFLGVDTSIEMLEQSKKLESDRLHFRRSSTEAVIDSNEKWDLIFSNAALQWSKDHKELFPSLIRMLNPGGQFAVQIPVQKENVLNKILFELVQEEPFANFLNGWNRPSPVLSMDEYTQLLFDQRLKDIQVIQKVYPLIAQDHQTLYNFISGSSLIPYLERLEGEQQDFFIKTYQQRIAEHFPKLPAIYAFKRLLLFGRL</sequence>
<dbReference type="CDD" id="cd02440">
    <property type="entry name" value="AdoMet_MTases"/>
    <property type="match status" value="1"/>
</dbReference>
<evidence type="ECO:0000259" key="1">
    <source>
        <dbReference type="Pfam" id="PF13847"/>
    </source>
</evidence>
<reference evidence="2" key="4">
    <citation type="submission" date="2024-05" db="EMBL/GenBank/DDBJ databases">
        <authorList>
            <person name="Sun Q."/>
            <person name="Zhou Y."/>
        </authorList>
    </citation>
    <scope>NUCLEOTIDE SEQUENCE</scope>
    <source>
        <strain evidence="2">CGMCC 1.15287</strain>
    </source>
</reference>
<evidence type="ECO:0000313" key="4">
    <source>
        <dbReference type="Proteomes" id="UP000532273"/>
    </source>
</evidence>
<dbReference type="EMBL" id="JACIEF010000001">
    <property type="protein sequence ID" value="MBB4107279.1"/>
    <property type="molecule type" value="Genomic_DNA"/>
</dbReference>
<keyword evidence="5" id="KW-1185">Reference proteome</keyword>
<reference evidence="5" key="2">
    <citation type="journal article" date="2019" name="Int. J. Syst. Evol. Microbiol.">
        <title>The Global Catalogue of Microorganisms (GCM) 10K type strain sequencing project: providing services to taxonomists for standard genome sequencing and annotation.</title>
        <authorList>
            <consortium name="The Broad Institute Genomics Platform"/>
            <consortium name="The Broad Institute Genome Sequencing Center for Infectious Disease"/>
            <person name="Wu L."/>
            <person name="Ma J."/>
        </authorList>
    </citation>
    <scope>NUCLEOTIDE SEQUENCE [LARGE SCALE GENOMIC DNA]</scope>
    <source>
        <strain evidence="5">CGMCC 1.15287</strain>
    </source>
</reference>
<evidence type="ECO:0000313" key="5">
    <source>
        <dbReference type="Proteomes" id="UP000642938"/>
    </source>
</evidence>
<reference evidence="3 4" key="3">
    <citation type="submission" date="2020-08" db="EMBL/GenBank/DDBJ databases">
        <title>Genomic Encyclopedia of Type Strains, Phase IV (KMG-IV): sequencing the most valuable type-strain genomes for metagenomic binning, comparative biology and taxonomic classification.</title>
        <authorList>
            <person name="Goeker M."/>
        </authorList>
    </citation>
    <scope>NUCLEOTIDE SEQUENCE [LARGE SCALE GENOMIC DNA]</scope>
    <source>
        <strain evidence="3 4">DSM 100774</strain>
    </source>
</reference>
<dbReference type="InterPro" id="IPR025714">
    <property type="entry name" value="Methyltranfer_dom"/>
</dbReference>
<keyword evidence="3" id="KW-0808">Transferase</keyword>
<dbReference type="Proteomes" id="UP000532273">
    <property type="component" value="Unassembled WGS sequence"/>
</dbReference>
<dbReference type="InterPro" id="IPR029063">
    <property type="entry name" value="SAM-dependent_MTases_sf"/>
</dbReference>
<name>A0A7W6K8T2_9SPHI</name>
<dbReference type="InterPro" id="IPR023149">
    <property type="entry name" value="Trans_acon_MeTrfase_C"/>
</dbReference>
<proteinExistence type="predicted"/>
<dbReference type="RefSeq" id="WP_183760866.1">
    <property type="nucleotide sequence ID" value="NZ_BMHZ01000002.1"/>
</dbReference>
<dbReference type="GO" id="GO:0030798">
    <property type="term" value="F:trans-aconitate 2-methyltransferase activity"/>
    <property type="evidence" value="ECO:0007669"/>
    <property type="project" value="UniProtKB-EC"/>
</dbReference>
<dbReference type="Pfam" id="PF13847">
    <property type="entry name" value="Methyltransf_31"/>
    <property type="match status" value="1"/>
</dbReference>
<dbReference type="GO" id="GO:0032259">
    <property type="term" value="P:methylation"/>
    <property type="evidence" value="ECO:0007669"/>
    <property type="project" value="UniProtKB-KW"/>
</dbReference>
<accession>A0A7W6K8T2</accession>
<comment type="caution">
    <text evidence="3">The sequence shown here is derived from an EMBL/GenBank/DDBJ whole genome shotgun (WGS) entry which is preliminary data.</text>
</comment>
<dbReference type="Gene3D" id="3.40.50.150">
    <property type="entry name" value="Vaccinia Virus protein VP39"/>
    <property type="match status" value="1"/>
</dbReference>
<feature type="domain" description="Methyltransferase" evidence="1">
    <location>
        <begin position="30"/>
        <end position="152"/>
    </location>
</feature>